<evidence type="ECO:0000313" key="2">
    <source>
        <dbReference type="EMBL" id="HHS52472.1"/>
    </source>
</evidence>
<proteinExistence type="predicted"/>
<dbReference type="PANTHER" id="PTHR36440:SF1">
    <property type="entry name" value="PUTATIVE (AFU_ORTHOLOGUE AFUA_8G07350)-RELATED"/>
    <property type="match status" value="1"/>
</dbReference>
<dbReference type="InterPro" id="IPR013096">
    <property type="entry name" value="Cupin_2"/>
</dbReference>
<name>A0A7C6A9K4_UNCW3</name>
<dbReference type="Pfam" id="PF07883">
    <property type="entry name" value="Cupin_2"/>
    <property type="match status" value="1"/>
</dbReference>
<evidence type="ECO:0000259" key="1">
    <source>
        <dbReference type="Pfam" id="PF07883"/>
    </source>
</evidence>
<dbReference type="EMBL" id="DTLI01000153">
    <property type="protein sequence ID" value="HHS52472.1"/>
    <property type="molecule type" value="Genomic_DNA"/>
</dbReference>
<dbReference type="CDD" id="cd02222">
    <property type="entry name" value="cupin_TM1459-like"/>
    <property type="match status" value="1"/>
</dbReference>
<dbReference type="InterPro" id="IPR014710">
    <property type="entry name" value="RmlC-like_jellyroll"/>
</dbReference>
<gene>
    <name evidence="2" type="ORF">ENW73_06365</name>
</gene>
<dbReference type="InterPro" id="IPR053146">
    <property type="entry name" value="QDO-like"/>
</dbReference>
<feature type="domain" description="Cupin type-2" evidence="1">
    <location>
        <begin position="41"/>
        <end position="109"/>
    </location>
</feature>
<dbReference type="SUPFAM" id="SSF51182">
    <property type="entry name" value="RmlC-like cupins"/>
    <property type="match status" value="1"/>
</dbReference>
<organism evidence="2">
    <name type="scientific">candidate division WOR-3 bacterium</name>
    <dbReference type="NCBI Taxonomy" id="2052148"/>
    <lineage>
        <taxon>Bacteria</taxon>
        <taxon>Bacteria division WOR-3</taxon>
    </lineage>
</organism>
<dbReference type="AlphaFoldDB" id="A0A7C6A9K4"/>
<dbReference type="PANTHER" id="PTHR36440">
    <property type="entry name" value="PUTATIVE (AFU_ORTHOLOGUE AFUA_8G07350)-RELATED"/>
    <property type="match status" value="1"/>
</dbReference>
<comment type="caution">
    <text evidence="2">The sequence shown here is derived from an EMBL/GenBank/DDBJ whole genome shotgun (WGS) entry which is preliminary data.</text>
</comment>
<sequence length="113" mass="12603">MTIKHFKDVRPEPVTTAGATKTTIRWLITKKDGASGYAMRLFEIEPGGMIPSHTHDFEQHEIFVLEGTARVTSGGKEFRVNKGDVLFVPVGEAHSYINDGKEPFKFICVIPVK</sequence>
<protein>
    <submittedName>
        <fullName evidence="2">Cupin domain-containing protein</fullName>
    </submittedName>
</protein>
<reference evidence="2" key="1">
    <citation type="journal article" date="2020" name="mSystems">
        <title>Genome- and Community-Level Interaction Insights into Carbon Utilization and Element Cycling Functions of Hydrothermarchaeota in Hydrothermal Sediment.</title>
        <authorList>
            <person name="Zhou Z."/>
            <person name="Liu Y."/>
            <person name="Xu W."/>
            <person name="Pan J."/>
            <person name="Luo Z.H."/>
            <person name="Li M."/>
        </authorList>
    </citation>
    <scope>NUCLEOTIDE SEQUENCE [LARGE SCALE GENOMIC DNA]</scope>
    <source>
        <strain evidence="2">SpSt-876</strain>
    </source>
</reference>
<dbReference type="Gene3D" id="2.60.120.10">
    <property type="entry name" value="Jelly Rolls"/>
    <property type="match status" value="1"/>
</dbReference>
<accession>A0A7C6A9K4</accession>
<dbReference type="InterPro" id="IPR011051">
    <property type="entry name" value="RmlC_Cupin_sf"/>
</dbReference>